<dbReference type="AlphaFoldDB" id="A0A839PWJ0"/>
<sequence>MSLNALIVRQYGSRDAFDAQVAAERARQREAVTQSYTEAPEDIVNAWAYLETHPVFAGAEPGDSRFTEVLDIAVVRVNPATGVVEDHPSMNTATEIWLEAGPTYRRAEAGAPADAAFWDRTGDPDVFVGVHDVDLDCGGASFEAAVVSLAALVRRCYGEDRSLVYDAAARAARTAS</sequence>
<proteinExistence type="predicted"/>
<organism evidence="1 2">
    <name type="scientific">Terracoccus luteus</name>
    <dbReference type="NCBI Taxonomy" id="53356"/>
    <lineage>
        <taxon>Bacteria</taxon>
        <taxon>Bacillati</taxon>
        <taxon>Actinomycetota</taxon>
        <taxon>Actinomycetes</taxon>
        <taxon>Micrococcales</taxon>
        <taxon>Intrasporangiaceae</taxon>
        <taxon>Terracoccus</taxon>
    </lineage>
</organism>
<dbReference type="Proteomes" id="UP000590811">
    <property type="component" value="Unassembled WGS sequence"/>
</dbReference>
<dbReference type="RefSeq" id="WP_184511400.1">
    <property type="nucleotide sequence ID" value="NZ_JACHVT010000012.1"/>
</dbReference>
<name>A0A839PWJ0_9MICO</name>
<evidence type="ECO:0000313" key="2">
    <source>
        <dbReference type="Proteomes" id="UP000590811"/>
    </source>
</evidence>
<reference evidence="1 2" key="1">
    <citation type="submission" date="2020-08" db="EMBL/GenBank/DDBJ databases">
        <title>Genomic Encyclopedia of Type Strains, Phase IV (KMG-V): Genome sequencing to study the core and pangenomes of soil and plant-associated prokaryotes.</title>
        <authorList>
            <person name="Whitman W."/>
        </authorList>
    </citation>
    <scope>NUCLEOTIDE SEQUENCE [LARGE SCALE GENOMIC DNA]</scope>
    <source>
        <strain evidence="1 2">B3ACCR2</strain>
    </source>
</reference>
<protein>
    <submittedName>
        <fullName evidence="1">Uncharacterized protein</fullName>
    </submittedName>
</protein>
<evidence type="ECO:0000313" key="1">
    <source>
        <dbReference type="EMBL" id="MBB2988450.1"/>
    </source>
</evidence>
<accession>A0A839PWJ0</accession>
<comment type="caution">
    <text evidence="1">The sequence shown here is derived from an EMBL/GenBank/DDBJ whole genome shotgun (WGS) entry which is preliminary data.</text>
</comment>
<gene>
    <name evidence="1" type="ORF">FHW14_003644</name>
</gene>
<dbReference type="EMBL" id="JACHVT010000012">
    <property type="protein sequence ID" value="MBB2988450.1"/>
    <property type="molecule type" value="Genomic_DNA"/>
</dbReference>